<feature type="compositionally biased region" description="Acidic residues" evidence="1">
    <location>
        <begin position="64"/>
        <end position="73"/>
    </location>
</feature>
<feature type="compositionally biased region" description="Polar residues" evidence="1">
    <location>
        <begin position="242"/>
        <end position="251"/>
    </location>
</feature>
<dbReference type="Proteomes" id="UP001153069">
    <property type="component" value="Unassembled WGS sequence"/>
</dbReference>
<organism evidence="2 3">
    <name type="scientific">Seminavis robusta</name>
    <dbReference type="NCBI Taxonomy" id="568900"/>
    <lineage>
        <taxon>Eukaryota</taxon>
        <taxon>Sar</taxon>
        <taxon>Stramenopiles</taxon>
        <taxon>Ochrophyta</taxon>
        <taxon>Bacillariophyta</taxon>
        <taxon>Bacillariophyceae</taxon>
        <taxon>Bacillariophycidae</taxon>
        <taxon>Naviculales</taxon>
        <taxon>Naviculaceae</taxon>
        <taxon>Seminavis</taxon>
    </lineage>
</organism>
<dbReference type="EMBL" id="CAICTM010001253">
    <property type="protein sequence ID" value="CAB9521974.1"/>
    <property type="molecule type" value="Genomic_DNA"/>
</dbReference>
<name>A0A9N8EN15_9STRA</name>
<feature type="region of interest" description="Disordered" evidence="1">
    <location>
        <begin position="1"/>
        <end position="127"/>
    </location>
</feature>
<feature type="compositionally biased region" description="Low complexity" evidence="1">
    <location>
        <begin position="223"/>
        <end position="239"/>
    </location>
</feature>
<feature type="compositionally biased region" description="Basic and acidic residues" evidence="1">
    <location>
        <begin position="35"/>
        <end position="45"/>
    </location>
</feature>
<accession>A0A9N8EN15</accession>
<comment type="caution">
    <text evidence="2">The sequence shown here is derived from an EMBL/GenBank/DDBJ whole genome shotgun (WGS) entry which is preliminary data.</text>
</comment>
<evidence type="ECO:0000256" key="1">
    <source>
        <dbReference type="SAM" id="MobiDB-lite"/>
    </source>
</evidence>
<evidence type="ECO:0000313" key="3">
    <source>
        <dbReference type="Proteomes" id="UP001153069"/>
    </source>
</evidence>
<feature type="compositionally biased region" description="Polar residues" evidence="1">
    <location>
        <begin position="306"/>
        <end position="316"/>
    </location>
</feature>
<feature type="compositionally biased region" description="Polar residues" evidence="1">
    <location>
        <begin position="113"/>
        <end position="127"/>
    </location>
</feature>
<proteinExistence type="predicted"/>
<evidence type="ECO:0000313" key="2">
    <source>
        <dbReference type="EMBL" id="CAB9521974.1"/>
    </source>
</evidence>
<gene>
    <name evidence="2" type="ORF">SEMRO_1255_G256520.1</name>
</gene>
<feature type="region of interest" description="Disordered" evidence="1">
    <location>
        <begin position="210"/>
        <end position="322"/>
    </location>
</feature>
<keyword evidence="3" id="KW-1185">Reference proteome</keyword>
<feature type="compositionally biased region" description="Low complexity" evidence="1">
    <location>
        <begin position="74"/>
        <end position="84"/>
    </location>
</feature>
<feature type="compositionally biased region" description="Low complexity" evidence="1">
    <location>
        <begin position="94"/>
        <end position="107"/>
    </location>
</feature>
<protein>
    <submittedName>
        <fullName evidence="2">Uncharacterized protein</fullName>
    </submittedName>
</protein>
<sequence>MSNDKNGALADESANSEGSNRGGMDGSNRLMMDNSSRREGGEPKRRSSKIMLEGVEYDLSNLVLDDEEEDIENENNINNTIIAAEEQEQEDDNASASSSSASDDSTSGYLSCRSKTSRGTMSRNVSNASTFYERTVDVFDKQAAAARRQSPYRFDVDAMRTLMTSFKGIPELQNSFRLSKSGAIVDVDDETNSERPSISAHDDELLYLANDDDDDANDEEPKNAAATSISAEASATPETDATKPTNISSNDKTTEAAAAADDTDVPGRCSVSTTSTSQGSCGDSYSNNSAHNTPAAPPAVPEDEPIQSNQHQNCTNAEEEEEGIDDLVYDEATGTYVYREYEYTYPDNTTTTTTDITNDTNPPQEYYDDPCETSTEHHNRYTLEEMTADAALGSDDGAYDDEEHEMEISPGIYVPFRGAKETWQAVATHTTHELDCFDCGLALVCINDCEFTVCPDCRVVNPVFCEDPIGKPFGVGMGFKKDWVVKKQHLRRMERERMAQEQRAHPPVRMQSKRKVTTVGQPKAC</sequence>
<feature type="region of interest" description="Disordered" evidence="1">
    <location>
        <begin position="497"/>
        <end position="525"/>
    </location>
</feature>
<feature type="compositionally biased region" description="Polar residues" evidence="1">
    <location>
        <begin position="270"/>
        <end position="292"/>
    </location>
</feature>
<reference evidence="2" key="1">
    <citation type="submission" date="2020-06" db="EMBL/GenBank/DDBJ databases">
        <authorList>
            <consortium name="Plant Systems Biology data submission"/>
        </authorList>
    </citation>
    <scope>NUCLEOTIDE SEQUENCE</scope>
    <source>
        <strain evidence="2">D6</strain>
    </source>
</reference>
<dbReference type="AlphaFoldDB" id="A0A9N8EN15"/>